<comment type="caution">
    <text evidence="2">The sequence shown here is derived from an EMBL/GenBank/DDBJ whole genome shotgun (WGS) entry which is preliminary data.</text>
</comment>
<evidence type="ECO:0000313" key="3">
    <source>
        <dbReference type="Proteomes" id="UP000295399"/>
    </source>
</evidence>
<dbReference type="InParanoid" id="A0A4R2PIH0"/>
<feature type="compositionally biased region" description="Acidic residues" evidence="1">
    <location>
        <begin position="66"/>
        <end position="100"/>
    </location>
</feature>
<dbReference type="Pfam" id="PF09538">
    <property type="entry name" value="FYDLN_acid"/>
    <property type="match status" value="1"/>
</dbReference>
<proteinExistence type="predicted"/>
<name>A0A4R2PIH0_RHOSA</name>
<keyword evidence="3" id="KW-1185">Reference proteome</keyword>
<dbReference type="NCBIfam" id="TIGR02300">
    <property type="entry name" value="FYDLN_acid"/>
    <property type="match status" value="1"/>
</dbReference>
<dbReference type="AlphaFoldDB" id="A0A4R2PIH0"/>
<evidence type="ECO:0000313" key="2">
    <source>
        <dbReference type="EMBL" id="TCP34484.1"/>
    </source>
</evidence>
<dbReference type="OrthoDB" id="9815689at2"/>
<protein>
    <submittedName>
        <fullName evidence="2">Uncharacterized protein (TIGR02300 family)</fullName>
    </submittedName>
</protein>
<reference evidence="2 3" key="1">
    <citation type="submission" date="2019-03" db="EMBL/GenBank/DDBJ databases">
        <title>Genomic Encyclopedia of Type Strains, Phase IV (KMG-IV): sequencing the most valuable type-strain genomes for metagenomic binning, comparative biology and taxonomic classification.</title>
        <authorList>
            <person name="Goeker M."/>
        </authorList>
    </citation>
    <scope>NUCLEOTIDE SEQUENCE [LARGE SCALE GENOMIC DNA]</scope>
    <source>
        <strain evidence="2 3">DSM 2132</strain>
    </source>
</reference>
<evidence type="ECO:0000256" key="1">
    <source>
        <dbReference type="SAM" id="MobiDB-lite"/>
    </source>
</evidence>
<organism evidence="2 3">
    <name type="scientific">Rhodothalassium salexigens DSM 2132</name>
    <dbReference type="NCBI Taxonomy" id="1188247"/>
    <lineage>
        <taxon>Bacteria</taxon>
        <taxon>Pseudomonadati</taxon>
        <taxon>Pseudomonadota</taxon>
        <taxon>Alphaproteobacteria</taxon>
        <taxon>Rhodothalassiales</taxon>
        <taxon>Rhodothalassiaceae</taxon>
        <taxon>Rhodothalassium</taxon>
    </lineage>
</organism>
<accession>A0A4R2PIH0</accession>
<dbReference type="EMBL" id="SLXO01000005">
    <property type="protein sequence ID" value="TCP34484.1"/>
    <property type="molecule type" value="Genomic_DNA"/>
</dbReference>
<dbReference type="InterPro" id="IPR012644">
    <property type="entry name" value="CHP02300_FYDLN_acid"/>
</dbReference>
<feature type="region of interest" description="Disordered" evidence="1">
    <location>
        <begin position="44"/>
        <end position="114"/>
    </location>
</feature>
<gene>
    <name evidence="2" type="ORF">EV659_105111</name>
</gene>
<sequence>MIKPEWGTKRTCPKCSTRFYDLQNANPVVCISCQHEWLPEPILKSKQPILPVAGTPEVAETKTDEAETESDDGDLDLDDDSSSDDDVLGDVSLDDTDDDVSGVIESPTSDDSDS</sequence>
<dbReference type="RefSeq" id="WP_132708415.1">
    <property type="nucleotide sequence ID" value="NZ_JACIGF010000005.1"/>
</dbReference>
<dbReference type="Proteomes" id="UP000295399">
    <property type="component" value="Unassembled WGS sequence"/>
</dbReference>